<dbReference type="AlphaFoldDB" id="A0A538SN49"/>
<dbReference type="GO" id="GO:0015689">
    <property type="term" value="P:molybdate ion transport"/>
    <property type="evidence" value="ECO:0007669"/>
    <property type="project" value="InterPro"/>
</dbReference>
<dbReference type="GO" id="GO:0016887">
    <property type="term" value="F:ATP hydrolysis activity"/>
    <property type="evidence" value="ECO:0007669"/>
    <property type="project" value="InterPro"/>
</dbReference>
<feature type="domain" description="ABC transporter" evidence="4">
    <location>
        <begin position="1"/>
        <end position="188"/>
    </location>
</feature>
<dbReference type="InterPro" id="IPR008995">
    <property type="entry name" value="Mo/tungstate-bd_C_term_dom"/>
</dbReference>
<reference evidence="6 7" key="1">
    <citation type="journal article" date="2019" name="Nat. Microbiol.">
        <title>Mediterranean grassland soil C-N compound turnover is dependent on rainfall and depth, and is mediated by genomically divergent microorganisms.</title>
        <authorList>
            <person name="Diamond S."/>
            <person name="Andeer P.F."/>
            <person name="Li Z."/>
            <person name="Crits-Christoph A."/>
            <person name="Burstein D."/>
            <person name="Anantharaman K."/>
            <person name="Lane K.R."/>
            <person name="Thomas B.C."/>
            <person name="Pan C."/>
            <person name="Northen T.R."/>
            <person name="Banfield J.F."/>
        </authorList>
    </citation>
    <scope>NUCLEOTIDE SEQUENCE [LARGE SCALE GENOMIC DNA]</scope>
    <source>
        <strain evidence="6">WS_2</strain>
    </source>
</reference>
<feature type="domain" description="Mop" evidence="5">
    <location>
        <begin position="243"/>
        <end position="309"/>
    </location>
</feature>
<protein>
    <submittedName>
        <fullName evidence="6">ABC transporter ATP-binding protein</fullName>
    </submittedName>
</protein>
<comment type="caution">
    <text evidence="6">The sequence shown here is derived from an EMBL/GenBank/DDBJ whole genome shotgun (WGS) entry which is preliminary data.</text>
</comment>
<dbReference type="Gene3D" id="2.40.50.100">
    <property type="match status" value="1"/>
</dbReference>
<dbReference type="InterPro" id="IPR003439">
    <property type="entry name" value="ABC_transporter-like_ATP-bd"/>
</dbReference>
<dbReference type="EMBL" id="VBOS01000313">
    <property type="protein sequence ID" value="TMQ52795.1"/>
    <property type="molecule type" value="Genomic_DNA"/>
</dbReference>
<dbReference type="PROSITE" id="PS50893">
    <property type="entry name" value="ABC_TRANSPORTER_2"/>
    <property type="match status" value="1"/>
</dbReference>
<dbReference type="PANTHER" id="PTHR42781:SF4">
    <property type="entry name" value="SPERMIDINE_PUTRESCINE IMPORT ATP-BINDING PROTEIN POTA"/>
    <property type="match status" value="1"/>
</dbReference>
<dbReference type="InterPro" id="IPR050093">
    <property type="entry name" value="ABC_SmlMolc_Importer"/>
</dbReference>
<keyword evidence="2 3" id="KW-0500">Molybdenum</keyword>
<evidence type="ECO:0000313" key="7">
    <source>
        <dbReference type="Proteomes" id="UP000317716"/>
    </source>
</evidence>
<evidence type="ECO:0000259" key="5">
    <source>
        <dbReference type="PROSITE" id="PS51866"/>
    </source>
</evidence>
<dbReference type="InterPro" id="IPR017871">
    <property type="entry name" value="ABC_transporter-like_CS"/>
</dbReference>
<evidence type="ECO:0000256" key="1">
    <source>
        <dbReference type="ARBA" id="ARBA00022448"/>
    </source>
</evidence>
<sequence length="309" mass="33136">MRPLRGVIATDGGVWFDGESGTFLPARDRPVGYVAQDYALFPHLSVAENVAFGLKAVGAARREIGGRVHRALERLDAAPLAARRPHELSGGQQQRVALARALVLEPELLLLDEPLSALDVQARRSVRGELRRLLTSLPCATVYVTHNPTEALVFGDTIAVLESGRISQSGTRGDLMRKPRSAFAAEFLGLNLLRGTVVGRERSGLVRVSVRGGELFVPHVEGEGEVTMTVHPREITLALERPAGSARNVFEGEIEEIVPEPPAGELVRISVATSPPLVAEVTRESVEALGLGPGRRVHASFKAAAVSVQ</sequence>
<dbReference type="Pfam" id="PF03459">
    <property type="entry name" value="TOBE"/>
    <property type="match status" value="1"/>
</dbReference>
<evidence type="ECO:0000259" key="4">
    <source>
        <dbReference type="PROSITE" id="PS50893"/>
    </source>
</evidence>
<dbReference type="SUPFAM" id="SSF52540">
    <property type="entry name" value="P-loop containing nucleoside triphosphate hydrolases"/>
    <property type="match status" value="1"/>
</dbReference>
<dbReference type="Proteomes" id="UP000317716">
    <property type="component" value="Unassembled WGS sequence"/>
</dbReference>
<dbReference type="PROSITE" id="PS51866">
    <property type="entry name" value="MOP"/>
    <property type="match status" value="1"/>
</dbReference>
<keyword evidence="6" id="KW-0547">Nucleotide-binding</keyword>
<dbReference type="PROSITE" id="PS00211">
    <property type="entry name" value="ABC_TRANSPORTER_1"/>
    <property type="match status" value="1"/>
</dbReference>
<accession>A0A538SN49</accession>
<evidence type="ECO:0000313" key="6">
    <source>
        <dbReference type="EMBL" id="TMQ52795.1"/>
    </source>
</evidence>
<dbReference type="InterPro" id="IPR027417">
    <property type="entry name" value="P-loop_NTPase"/>
</dbReference>
<dbReference type="SUPFAM" id="SSF50331">
    <property type="entry name" value="MOP-like"/>
    <property type="match status" value="1"/>
</dbReference>
<dbReference type="GO" id="GO:0005524">
    <property type="term" value="F:ATP binding"/>
    <property type="evidence" value="ECO:0007669"/>
    <property type="project" value="UniProtKB-KW"/>
</dbReference>
<organism evidence="6 7">
    <name type="scientific">Eiseniibacteriota bacterium</name>
    <dbReference type="NCBI Taxonomy" id="2212470"/>
    <lineage>
        <taxon>Bacteria</taxon>
        <taxon>Candidatus Eiseniibacteriota</taxon>
    </lineage>
</organism>
<evidence type="ECO:0000256" key="2">
    <source>
        <dbReference type="ARBA" id="ARBA00022505"/>
    </source>
</evidence>
<dbReference type="InterPro" id="IPR004606">
    <property type="entry name" value="Mop_domain"/>
</dbReference>
<dbReference type="InterPro" id="IPR005116">
    <property type="entry name" value="Transp-assoc_OB_typ1"/>
</dbReference>
<gene>
    <name evidence="6" type="ORF">E6K72_08895</name>
</gene>
<keyword evidence="6" id="KW-0067">ATP-binding</keyword>
<dbReference type="Gene3D" id="3.40.50.300">
    <property type="entry name" value="P-loop containing nucleotide triphosphate hydrolases"/>
    <property type="match status" value="1"/>
</dbReference>
<keyword evidence="1" id="KW-0813">Transport</keyword>
<dbReference type="PANTHER" id="PTHR42781">
    <property type="entry name" value="SPERMIDINE/PUTRESCINE IMPORT ATP-BINDING PROTEIN POTA"/>
    <property type="match status" value="1"/>
</dbReference>
<name>A0A538SN49_UNCEI</name>
<dbReference type="Pfam" id="PF00005">
    <property type="entry name" value="ABC_tran"/>
    <property type="match status" value="1"/>
</dbReference>
<proteinExistence type="predicted"/>
<evidence type="ECO:0000256" key="3">
    <source>
        <dbReference type="PROSITE-ProRule" id="PRU01213"/>
    </source>
</evidence>